<dbReference type="CDD" id="cd07247">
    <property type="entry name" value="SgaA_N_like"/>
    <property type="match status" value="1"/>
</dbReference>
<name>A0ABN2YIB4_9MICC</name>
<evidence type="ECO:0000313" key="3">
    <source>
        <dbReference type="Proteomes" id="UP001500102"/>
    </source>
</evidence>
<dbReference type="EMBL" id="BAAAQB010000008">
    <property type="protein sequence ID" value="GAA2127775.1"/>
    <property type="molecule type" value="Genomic_DNA"/>
</dbReference>
<dbReference type="Pfam" id="PF22677">
    <property type="entry name" value="Ble-like_N"/>
    <property type="match status" value="1"/>
</dbReference>
<dbReference type="InterPro" id="IPR037523">
    <property type="entry name" value="VOC_core"/>
</dbReference>
<feature type="domain" description="VOC" evidence="1">
    <location>
        <begin position="21"/>
        <end position="140"/>
    </location>
</feature>
<dbReference type="InterPro" id="IPR053863">
    <property type="entry name" value="Glyoxy/Ble-like_N"/>
</dbReference>
<protein>
    <recommendedName>
        <fullName evidence="1">VOC domain-containing protein</fullName>
    </recommendedName>
</protein>
<dbReference type="PANTHER" id="PTHR33993:SF2">
    <property type="entry name" value="VOC DOMAIN-CONTAINING PROTEIN"/>
    <property type="match status" value="1"/>
</dbReference>
<dbReference type="SUPFAM" id="SSF54593">
    <property type="entry name" value="Glyoxalase/Bleomycin resistance protein/Dihydroxybiphenyl dioxygenase"/>
    <property type="match status" value="1"/>
</dbReference>
<reference evidence="2 3" key="1">
    <citation type="journal article" date="2019" name="Int. J. Syst. Evol. Microbiol.">
        <title>The Global Catalogue of Microorganisms (GCM) 10K type strain sequencing project: providing services to taxonomists for standard genome sequencing and annotation.</title>
        <authorList>
            <consortium name="The Broad Institute Genomics Platform"/>
            <consortium name="The Broad Institute Genome Sequencing Center for Infectious Disease"/>
            <person name="Wu L."/>
            <person name="Ma J."/>
        </authorList>
    </citation>
    <scope>NUCLEOTIDE SEQUENCE [LARGE SCALE GENOMIC DNA]</scope>
    <source>
        <strain evidence="2 3">JCM 15921</strain>
    </source>
</reference>
<evidence type="ECO:0000259" key="1">
    <source>
        <dbReference type="PROSITE" id="PS51819"/>
    </source>
</evidence>
<dbReference type="Gene3D" id="3.10.180.10">
    <property type="entry name" value="2,3-Dihydroxybiphenyl 1,2-Dioxygenase, domain 1"/>
    <property type="match status" value="1"/>
</dbReference>
<evidence type="ECO:0000313" key="2">
    <source>
        <dbReference type="EMBL" id="GAA2127775.1"/>
    </source>
</evidence>
<gene>
    <name evidence="2" type="ORF">GCM10009825_06300</name>
</gene>
<dbReference type="PROSITE" id="PS51819">
    <property type="entry name" value="VOC"/>
    <property type="match status" value="1"/>
</dbReference>
<keyword evidence="3" id="KW-1185">Reference proteome</keyword>
<dbReference type="InterPro" id="IPR029068">
    <property type="entry name" value="Glyas_Bleomycin-R_OHBP_Dase"/>
</dbReference>
<proteinExistence type="predicted"/>
<sequence length="155" mass="16840">MRWSRRWPGPWGRQEQIMAGGVVHFEIPADDEDRAREFYSSIFGWGFQVMPEMEYSLAMTTPMDEHGRPAVTGSINGALFRRGDLTAPVVTIDVDDIDAALASIAARGGSVVREKLEVPGMGWNAYFKDSEGNVVGLWQNAVPAAGADPGNDIGA</sequence>
<organism evidence="2 3">
    <name type="scientific">Arthrobacter humicola</name>
    <dbReference type="NCBI Taxonomy" id="409291"/>
    <lineage>
        <taxon>Bacteria</taxon>
        <taxon>Bacillati</taxon>
        <taxon>Actinomycetota</taxon>
        <taxon>Actinomycetes</taxon>
        <taxon>Micrococcales</taxon>
        <taxon>Micrococcaceae</taxon>
        <taxon>Arthrobacter</taxon>
    </lineage>
</organism>
<comment type="caution">
    <text evidence="2">The sequence shown here is derived from an EMBL/GenBank/DDBJ whole genome shotgun (WGS) entry which is preliminary data.</text>
</comment>
<dbReference type="PANTHER" id="PTHR33993">
    <property type="entry name" value="GLYOXALASE-RELATED"/>
    <property type="match status" value="1"/>
</dbReference>
<dbReference type="InterPro" id="IPR052164">
    <property type="entry name" value="Anthracycline_SecMetBiosynth"/>
</dbReference>
<dbReference type="Proteomes" id="UP001500102">
    <property type="component" value="Unassembled WGS sequence"/>
</dbReference>
<accession>A0ABN2YIB4</accession>